<dbReference type="SUPFAM" id="SSF54975">
    <property type="entry name" value="Acylphosphatase/BLUF domain-like"/>
    <property type="match status" value="1"/>
</dbReference>
<evidence type="ECO:0000256" key="2">
    <source>
        <dbReference type="ARBA" id="ARBA00012150"/>
    </source>
</evidence>
<feature type="active site" evidence="4">
    <location>
        <position position="38"/>
    </location>
</feature>
<sequence length="92" mass="10378">MALRRVHLRIIGLVQGVSYRASTRDEAMRLGVKGWVRNLPSGEVEVVAEGSSELLERFVTWCNRGPDAAHVKDVQVTEQPVDTPFTTFEVRR</sequence>
<evidence type="ECO:0000256" key="5">
    <source>
        <dbReference type="RuleBase" id="RU004168"/>
    </source>
</evidence>
<proteinExistence type="inferred from homology"/>
<dbReference type="InterPro" id="IPR001792">
    <property type="entry name" value="Acylphosphatase-like_dom"/>
</dbReference>
<dbReference type="Gene3D" id="3.30.70.100">
    <property type="match status" value="1"/>
</dbReference>
<evidence type="ECO:0000259" key="6">
    <source>
        <dbReference type="PROSITE" id="PS51160"/>
    </source>
</evidence>
<dbReference type="EMBL" id="QFQP01000011">
    <property type="protein sequence ID" value="PZR12643.1"/>
    <property type="molecule type" value="Genomic_DNA"/>
</dbReference>
<comment type="similarity">
    <text evidence="1 5">Belongs to the acylphosphatase family.</text>
</comment>
<evidence type="ECO:0000256" key="3">
    <source>
        <dbReference type="ARBA" id="ARBA00047645"/>
    </source>
</evidence>
<comment type="catalytic activity">
    <reaction evidence="3 4">
        <text>an acyl phosphate + H2O = a carboxylate + phosphate + H(+)</text>
        <dbReference type="Rhea" id="RHEA:14965"/>
        <dbReference type="ChEBI" id="CHEBI:15377"/>
        <dbReference type="ChEBI" id="CHEBI:15378"/>
        <dbReference type="ChEBI" id="CHEBI:29067"/>
        <dbReference type="ChEBI" id="CHEBI:43474"/>
        <dbReference type="ChEBI" id="CHEBI:59918"/>
        <dbReference type="EC" id="3.6.1.7"/>
    </reaction>
</comment>
<feature type="domain" description="Acylphosphatase-like" evidence="6">
    <location>
        <begin position="5"/>
        <end position="92"/>
    </location>
</feature>
<dbReference type="PROSITE" id="PS51160">
    <property type="entry name" value="ACYLPHOSPHATASE_3"/>
    <property type="match status" value="1"/>
</dbReference>
<reference evidence="7 8" key="1">
    <citation type="submission" date="2017-08" db="EMBL/GenBank/DDBJ databases">
        <title>Infants hospitalized years apart are colonized by the same room-sourced microbial strains.</title>
        <authorList>
            <person name="Brooks B."/>
            <person name="Olm M.R."/>
            <person name="Firek B.A."/>
            <person name="Baker R."/>
            <person name="Thomas B.C."/>
            <person name="Morowitz M.J."/>
            <person name="Banfield J.F."/>
        </authorList>
    </citation>
    <scope>NUCLEOTIDE SEQUENCE [LARGE SCALE GENOMIC DNA]</scope>
    <source>
        <strain evidence="7">S2_003_000_R2_14</strain>
    </source>
</reference>
<dbReference type="PROSITE" id="PS00151">
    <property type="entry name" value="ACYLPHOSPHATASE_2"/>
    <property type="match status" value="1"/>
</dbReference>
<evidence type="ECO:0000256" key="4">
    <source>
        <dbReference type="PROSITE-ProRule" id="PRU00520"/>
    </source>
</evidence>
<gene>
    <name evidence="7" type="ORF">DI536_13740</name>
</gene>
<dbReference type="PANTHER" id="PTHR47268">
    <property type="entry name" value="ACYLPHOSPHATASE"/>
    <property type="match status" value="1"/>
</dbReference>
<dbReference type="PANTHER" id="PTHR47268:SF4">
    <property type="entry name" value="ACYLPHOSPHATASE"/>
    <property type="match status" value="1"/>
</dbReference>
<dbReference type="GO" id="GO:0003998">
    <property type="term" value="F:acylphosphatase activity"/>
    <property type="evidence" value="ECO:0007669"/>
    <property type="project" value="UniProtKB-EC"/>
</dbReference>
<accession>A0A2W5THA3</accession>
<evidence type="ECO:0000313" key="8">
    <source>
        <dbReference type="Proteomes" id="UP000249061"/>
    </source>
</evidence>
<dbReference type="PRINTS" id="PR00112">
    <property type="entry name" value="ACYLPHPHTASE"/>
</dbReference>
<dbReference type="Proteomes" id="UP000249061">
    <property type="component" value="Unassembled WGS sequence"/>
</dbReference>
<evidence type="ECO:0000313" key="7">
    <source>
        <dbReference type="EMBL" id="PZR12643.1"/>
    </source>
</evidence>
<dbReference type="InterPro" id="IPR020456">
    <property type="entry name" value="Acylphosphatase"/>
</dbReference>
<dbReference type="AlphaFoldDB" id="A0A2W5THA3"/>
<feature type="active site" evidence="4">
    <location>
        <position position="20"/>
    </location>
</feature>
<organism evidence="7 8">
    <name type="scientific">Archangium gephyra</name>
    <dbReference type="NCBI Taxonomy" id="48"/>
    <lineage>
        <taxon>Bacteria</taxon>
        <taxon>Pseudomonadati</taxon>
        <taxon>Myxococcota</taxon>
        <taxon>Myxococcia</taxon>
        <taxon>Myxococcales</taxon>
        <taxon>Cystobacterineae</taxon>
        <taxon>Archangiaceae</taxon>
        <taxon>Archangium</taxon>
    </lineage>
</organism>
<keyword evidence="4" id="KW-0378">Hydrolase</keyword>
<evidence type="ECO:0000256" key="1">
    <source>
        <dbReference type="ARBA" id="ARBA00005614"/>
    </source>
</evidence>
<comment type="caution">
    <text evidence="7">The sequence shown here is derived from an EMBL/GenBank/DDBJ whole genome shotgun (WGS) entry which is preliminary data.</text>
</comment>
<name>A0A2W5THA3_9BACT</name>
<protein>
    <recommendedName>
        <fullName evidence="2 4">acylphosphatase</fullName>
        <ecNumber evidence="2 4">3.6.1.7</ecNumber>
    </recommendedName>
</protein>
<dbReference type="InterPro" id="IPR017968">
    <property type="entry name" value="Acylphosphatase_CS"/>
</dbReference>
<dbReference type="Pfam" id="PF00708">
    <property type="entry name" value="Acylphosphatase"/>
    <property type="match status" value="1"/>
</dbReference>
<dbReference type="EC" id="3.6.1.7" evidence="2 4"/>
<dbReference type="InterPro" id="IPR036046">
    <property type="entry name" value="Acylphosphatase-like_dom_sf"/>
</dbReference>